<dbReference type="OrthoDB" id="3058840at2759"/>
<comment type="caution">
    <text evidence="1">The sequence shown here is derived from an EMBL/GenBank/DDBJ whole genome shotgun (WGS) entry which is preliminary data.</text>
</comment>
<name>A0A409X3B9_PSICY</name>
<dbReference type="AlphaFoldDB" id="A0A409X3B9"/>
<keyword evidence="2" id="KW-1185">Reference proteome</keyword>
<accession>A0A409X3B9</accession>
<organism evidence="1 2">
    <name type="scientific">Psilocybe cyanescens</name>
    <dbReference type="NCBI Taxonomy" id="93625"/>
    <lineage>
        <taxon>Eukaryota</taxon>
        <taxon>Fungi</taxon>
        <taxon>Dikarya</taxon>
        <taxon>Basidiomycota</taxon>
        <taxon>Agaricomycotina</taxon>
        <taxon>Agaricomycetes</taxon>
        <taxon>Agaricomycetidae</taxon>
        <taxon>Agaricales</taxon>
        <taxon>Agaricineae</taxon>
        <taxon>Strophariaceae</taxon>
        <taxon>Psilocybe</taxon>
    </lineage>
</organism>
<protein>
    <submittedName>
        <fullName evidence="1">Uncharacterized protein</fullName>
    </submittedName>
</protein>
<dbReference type="InParanoid" id="A0A409X3B9"/>
<evidence type="ECO:0000313" key="2">
    <source>
        <dbReference type="Proteomes" id="UP000283269"/>
    </source>
</evidence>
<evidence type="ECO:0000313" key="1">
    <source>
        <dbReference type="EMBL" id="PPQ85249.1"/>
    </source>
</evidence>
<proteinExistence type="predicted"/>
<dbReference type="EMBL" id="NHYD01002737">
    <property type="protein sequence ID" value="PPQ85249.1"/>
    <property type="molecule type" value="Genomic_DNA"/>
</dbReference>
<sequence length="220" mass="25941">MGFYNNSRVQNKSRTRVFPTRLKNSYDWSSSWSIKKEIYQSEFLCCSYHVSAAIPTLSSFEAMEAEVDRKDDEASFNKQLESLKISHYEDLEKLYDMNMEEYADSLQEQYLTRDHTSQQQEIYEEQRMAIVARKLLEKMFPLLKEDFDSKPMETTLRTGRFLVANPARQGRLLNNYGWAWRQVQPLIDIFKKDMVFASNVRSMVICSQSVTDPRRPRPVA</sequence>
<gene>
    <name evidence="1" type="ORF">CVT25_010022</name>
</gene>
<reference evidence="1 2" key="1">
    <citation type="journal article" date="2018" name="Evol. Lett.">
        <title>Horizontal gene cluster transfer increased hallucinogenic mushroom diversity.</title>
        <authorList>
            <person name="Reynolds H.T."/>
            <person name="Vijayakumar V."/>
            <person name="Gluck-Thaler E."/>
            <person name="Korotkin H.B."/>
            <person name="Matheny P.B."/>
            <person name="Slot J.C."/>
        </authorList>
    </citation>
    <scope>NUCLEOTIDE SEQUENCE [LARGE SCALE GENOMIC DNA]</scope>
    <source>
        <strain evidence="1 2">2631</strain>
    </source>
</reference>
<dbReference type="Proteomes" id="UP000283269">
    <property type="component" value="Unassembled WGS sequence"/>
</dbReference>